<dbReference type="OrthoDB" id="4047136at2759"/>
<dbReference type="GeneID" id="30983761"/>
<dbReference type="Proteomes" id="UP000094285">
    <property type="component" value="Unassembled WGS sequence"/>
</dbReference>
<dbReference type="EMBL" id="KV453911">
    <property type="protein sequence ID" value="ODV79902.1"/>
    <property type="molecule type" value="Genomic_DNA"/>
</dbReference>
<sequence length="332" mass="36718">MYSPNLFTNDLYKLWTHDSAKDSIKAFEEFRNGGSNKPNEPPSSQPSSSARSNEQLIEEQRKYLRLLFAPPLLAYSADIPGASLSQLEYTIQNSASLPGLRPSVSISALEVTTTPLTQLKMHQLEQIQNTGYSTIRPIGIHRTMEEIEFDEARRFNTSDQQIDDQSYIHTAENTNTEGQGAGVNGSNVSMRDVQGEEVDLDAEVRNMDDEQNEDSFADDSRLDSYEDEADLRIQNQERANLVEEGFMADEVEYQDDHSLAVDNIQMLMNSGTVRSSLMSTLDSGASLATNVTSLTGESGVVGGGDANFSSARECVGQENDEDQSDLDMVIEE</sequence>
<dbReference type="AlphaFoldDB" id="A0A1E4SKE8"/>
<evidence type="ECO:0000313" key="2">
    <source>
        <dbReference type="EMBL" id="ODV79902.1"/>
    </source>
</evidence>
<dbReference type="GO" id="GO:0031145">
    <property type="term" value="P:anaphase-promoting complex-dependent catabolic process"/>
    <property type="evidence" value="ECO:0007669"/>
    <property type="project" value="InterPro"/>
</dbReference>
<organism evidence="2 3">
    <name type="scientific">Suhomyces tanzawaensis NRRL Y-17324</name>
    <dbReference type="NCBI Taxonomy" id="984487"/>
    <lineage>
        <taxon>Eukaryota</taxon>
        <taxon>Fungi</taxon>
        <taxon>Dikarya</taxon>
        <taxon>Ascomycota</taxon>
        <taxon>Saccharomycotina</taxon>
        <taxon>Pichiomycetes</taxon>
        <taxon>Debaryomycetaceae</taxon>
        <taxon>Suhomyces</taxon>
    </lineage>
</organism>
<dbReference type="RefSeq" id="XP_020065024.1">
    <property type="nucleotide sequence ID" value="XM_020209625.1"/>
</dbReference>
<dbReference type="Pfam" id="PF05841">
    <property type="entry name" value="Apc15p"/>
    <property type="match status" value="1"/>
</dbReference>
<feature type="region of interest" description="Disordered" evidence="1">
    <location>
        <begin position="30"/>
        <end position="54"/>
    </location>
</feature>
<proteinExistence type="predicted"/>
<keyword evidence="3" id="KW-1185">Reference proteome</keyword>
<protein>
    <submittedName>
        <fullName evidence="2">Uncharacterized protein</fullName>
    </submittedName>
</protein>
<evidence type="ECO:0000313" key="3">
    <source>
        <dbReference type="Proteomes" id="UP000094285"/>
    </source>
</evidence>
<dbReference type="InterPro" id="IPR008402">
    <property type="entry name" value="APC_su15/mnd2"/>
</dbReference>
<gene>
    <name evidence="2" type="ORF">CANTADRAFT_48735</name>
</gene>
<accession>A0A1E4SKE8</accession>
<evidence type="ECO:0000256" key="1">
    <source>
        <dbReference type="SAM" id="MobiDB-lite"/>
    </source>
</evidence>
<name>A0A1E4SKE8_9ASCO</name>
<reference evidence="3" key="1">
    <citation type="submission" date="2016-05" db="EMBL/GenBank/DDBJ databases">
        <title>Comparative genomics of biotechnologically important yeasts.</title>
        <authorList>
            <consortium name="DOE Joint Genome Institute"/>
            <person name="Riley R."/>
            <person name="Haridas S."/>
            <person name="Wolfe K.H."/>
            <person name="Lopes M.R."/>
            <person name="Hittinger C.T."/>
            <person name="Goker M."/>
            <person name="Salamov A."/>
            <person name="Wisecaver J."/>
            <person name="Long T.M."/>
            <person name="Aerts A.L."/>
            <person name="Barry K."/>
            <person name="Choi C."/>
            <person name="Clum A."/>
            <person name="Coughlan A.Y."/>
            <person name="Deshpande S."/>
            <person name="Douglass A.P."/>
            <person name="Hanson S.J."/>
            <person name="Klenk H.-P."/>
            <person name="Labutti K."/>
            <person name="Lapidus A."/>
            <person name="Lindquist E."/>
            <person name="Lipzen A."/>
            <person name="Meier-Kolthoff J.P."/>
            <person name="Ohm R.A."/>
            <person name="Otillar R.P."/>
            <person name="Pangilinan J."/>
            <person name="Peng Y."/>
            <person name="Rokas A."/>
            <person name="Rosa C.A."/>
            <person name="Scheuner C."/>
            <person name="Sibirny A.A."/>
            <person name="Slot J.C."/>
            <person name="Stielow J.B."/>
            <person name="Sun H."/>
            <person name="Kurtzman C.P."/>
            <person name="Blackwell M."/>
            <person name="Grigoriev I.V."/>
            <person name="Jeffries T.W."/>
        </authorList>
    </citation>
    <scope>NUCLEOTIDE SEQUENCE [LARGE SCALE GENOMIC DNA]</scope>
    <source>
        <strain evidence="3">NRRL Y-17324</strain>
    </source>
</reference>
<dbReference type="GO" id="GO:0005680">
    <property type="term" value="C:anaphase-promoting complex"/>
    <property type="evidence" value="ECO:0007669"/>
    <property type="project" value="InterPro"/>
</dbReference>